<feature type="transmembrane region" description="Helical" evidence="6">
    <location>
        <begin position="153"/>
        <end position="177"/>
    </location>
</feature>
<dbReference type="InterPro" id="IPR002549">
    <property type="entry name" value="AI-2E-like"/>
</dbReference>
<accession>A0A0M2NTH0</accession>
<dbReference type="GO" id="GO:0016020">
    <property type="term" value="C:membrane"/>
    <property type="evidence" value="ECO:0007669"/>
    <property type="project" value="UniProtKB-SubCell"/>
</dbReference>
<dbReference type="Proteomes" id="UP000034455">
    <property type="component" value="Unassembled WGS sequence"/>
</dbReference>
<sequence length="361" mass="40417">MLNKVWFRTGIALLILFLLIKLIMEVHSIFTPFIIILQSVLLPLLLSGFLFYICLPFQKILEKNHVPRWGSITIIFIGLIIIISIVIGVLAPLIAEQIENLIHQIPALQHEVQNIINFALDQMERLPNDVTDRINKMVQSISDSTADILSNSLGYLTSFISTLFLLIMVPFFLIYMLKDHERFIPFIARLFKGDRKVFTVELLKDLNDTVKSYIQGQVTVSIILGIILYIGYSIVGLNYTLLLVMFACVANMIPFLGPWMAFAPAAVIAIIQSPSTFIWVCIITLIAQQLEGNVITPNVMGKSLNIHPLTIIVVILAAGNLGGFGLILVAVPLYAVIKTVVRNVFRYRQAIIAKANSDVKE</sequence>
<comment type="subcellular location">
    <subcellularLocation>
        <location evidence="1">Membrane</location>
        <topology evidence="1">Multi-pass membrane protein</topology>
    </subcellularLocation>
</comment>
<organism evidence="7 8">
    <name type="scientific">Staphylococcus cohnii subsp. cohnii</name>
    <dbReference type="NCBI Taxonomy" id="74704"/>
    <lineage>
        <taxon>Bacteria</taxon>
        <taxon>Bacillati</taxon>
        <taxon>Bacillota</taxon>
        <taxon>Bacilli</taxon>
        <taxon>Bacillales</taxon>
        <taxon>Staphylococcaceae</taxon>
        <taxon>Staphylococcus</taxon>
        <taxon>Staphylococcus cohnii species complex</taxon>
    </lineage>
</organism>
<feature type="transmembrane region" description="Helical" evidence="6">
    <location>
        <begin position="5"/>
        <end position="24"/>
    </location>
</feature>
<keyword evidence="3 6" id="KW-0812">Transmembrane</keyword>
<feature type="transmembrane region" description="Helical" evidence="6">
    <location>
        <begin position="263"/>
        <end position="286"/>
    </location>
</feature>
<keyword evidence="5 6" id="KW-0472">Membrane</keyword>
<feature type="transmembrane region" description="Helical" evidence="6">
    <location>
        <begin position="238"/>
        <end position="256"/>
    </location>
</feature>
<dbReference type="AlphaFoldDB" id="A0A0M2NTH0"/>
<feature type="transmembrane region" description="Helical" evidence="6">
    <location>
        <begin position="213"/>
        <end position="232"/>
    </location>
</feature>
<keyword evidence="4 6" id="KW-1133">Transmembrane helix</keyword>
<feature type="transmembrane region" description="Helical" evidence="6">
    <location>
        <begin position="30"/>
        <end position="57"/>
    </location>
</feature>
<evidence type="ECO:0000256" key="1">
    <source>
        <dbReference type="ARBA" id="ARBA00004141"/>
    </source>
</evidence>
<evidence type="ECO:0000256" key="5">
    <source>
        <dbReference type="ARBA" id="ARBA00023136"/>
    </source>
</evidence>
<dbReference type="PANTHER" id="PTHR21716">
    <property type="entry name" value="TRANSMEMBRANE PROTEIN"/>
    <property type="match status" value="1"/>
</dbReference>
<dbReference type="Pfam" id="PF01594">
    <property type="entry name" value="AI-2E_transport"/>
    <property type="match status" value="1"/>
</dbReference>
<feature type="transmembrane region" description="Helical" evidence="6">
    <location>
        <begin position="69"/>
        <end position="94"/>
    </location>
</feature>
<dbReference type="RefSeq" id="WP_019469076.1">
    <property type="nucleotide sequence ID" value="NZ_BKAS01000026.1"/>
</dbReference>
<reference evidence="7 8" key="1">
    <citation type="submission" date="2015-03" db="EMBL/GenBank/DDBJ databases">
        <title>Genome Assembly of Staphylococcus cohnii subsp. cohnii strain G22B2.</title>
        <authorList>
            <person name="Nair G."/>
            <person name="Kaur G."/>
            <person name="Khatri I."/>
            <person name="Singh N.K."/>
            <person name="Sathyabama S."/>
            <person name="Maurya S.K."/>
            <person name="Subramanian S."/>
            <person name="Agrewala J.N."/>
            <person name="Mayilraj S."/>
        </authorList>
    </citation>
    <scope>NUCLEOTIDE SEQUENCE [LARGE SCALE GENOMIC DNA]</scope>
    <source>
        <strain evidence="7 8">G22B2</strain>
    </source>
</reference>
<name>A0A0M2NTH0_STACC</name>
<evidence type="ECO:0000313" key="8">
    <source>
        <dbReference type="Proteomes" id="UP000034455"/>
    </source>
</evidence>
<evidence type="ECO:0000313" key="7">
    <source>
        <dbReference type="EMBL" id="KKI63317.1"/>
    </source>
</evidence>
<proteinExistence type="inferred from homology"/>
<dbReference type="GO" id="GO:0055085">
    <property type="term" value="P:transmembrane transport"/>
    <property type="evidence" value="ECO:0007669"/>
    <property type="project" value="TreeGrafter"/>
</dbReference>
<dbReference type="GeneID" id="58097967"/>
<comment type="similarity">
    <text evidence="2">Belongs to the autoinducer-2 exporter (AI-2E) (TC 2.A.86) family.</text>
</comment>
<dbReference type="PANTHER" id="PTHR21716:SF69">
    <property type="entry name" value="TRANSPORT PROTEIN YUBA-RELATED"/>
    <property type="match status" value="1"/>
</dbReference>
<protein>
    <recommendedName>
        <fullName evidence="9">AI-2E family transporter</fullName>
    </recommendedName>
</protein>
<dbReference type="PATRIC" id="fig|74704.6.peg.885"/>
<evidence type="ECO:0000256" key="3">
    <source>
        <dbReference type="ARBA" id="ARBA00022692"/>
    </source>
</evidence>
<comment type="caution">
    <text evidence="7">The sequence shown here is derived from an EMBL/GenBank/DDBJ whole genome shotgun (WGS) entry which is preliminary data.</text>
</comment>
<dbReference type="EMBL" id="LAKJ01000016">
    <property type="protein sequence ID" value="KKI63317.1"/>
    <property type="molecule type" value="Genomic_DNA"/>
</dbReference>
<evidence type="ECO:0000256" key="2">
    <source>
        <dbReference type="ARBA" id="ARBA00009773"/>
    </source>
</evidence>
<evidence type="ECO:0000256" key="6">
    <source>
        <dbReference type="SAM" id="Phobius"/>
    </source>
</evidence>
<evidence type="ECO:0008006" key="9">
    <source>
        <dbReference type="Google" id="ProtNLM"/>
    </source>
</evidence>
<feature type="transmembrane region" description="Helical" evidence="6">
    <location>
        <begin position="306"/>
        <end position="337"/>
    </location>
</feature>
<gene>
    <name evidence="7" type="ORF">UF66_0866</name>
</gene>
<evidence type="ECO:0000256" key="4">
    <source>
        <dbReference type="ARBA" id="ARBA00022989"/>
    </source>
</evidence>